<gene>
    <name evidence="3" type="ORF">HMPREF9465_01372</name>
</gene>
<evidence type="ECO:0000259" key="2">
    <source>
        <dbReference type="Pfam" id="PF12702"/>
    </source>
</evidence>
<evidence type="ECO:0000313" key="4">
    <source>
        <dbReference type="Proteomes" id="UP000005835"/>
    </source>
</evidence>
<name>K1KGY4_9BURK</name>
<feature type="domain" description="Lipocalin-like" evidence="2">
    <location>
        <begin position="50"/>
        <end position="136"/>
    </location>
</feature>
<proteinExistence type="predicted"/>
<keyword evidence="4" id="KW-1185">Reference proteome</keyword>
<evidence type="ECO:0000313" key="3">
    <source>
        <dbReference type="EMBL" id="EKB30989.1"/>
    </source>
</evidence>
<protein>
    <recommendedName>
        <fullName evidence="2">Lipocalin-like domain-containing protein</fullName>
    </recommendedName>
</protein>
<dbReference type="EMBL" id="ADMG01000032">
    <property type="protein sequence ID" value="EKB30989.1"/>
    <property type="molecule type" value="Genomic_DNA"/>
</dbReference>
<reference evidence="3 4" key="1">
    <citation type="submission" date="2012-05" db="EMBL/GenBank/DDBJ databases">
        <title>The Genome Sequence of Sutterella wadsworthensis 2_1_59BFAA.</title>
        <authorList>
            <consortium name="The Broad Institute Genome Sequencing Platform"/>
            <person name="Earl A."/>
            <person name="Ward D."/>
            <person name="Feldgarden M."/>
            <person name="Gevers D."/>
            <person name="Daigneault M."/>
            <person name="Strauss J."/>
            <person name="Allen-Vercoe E."/>
            <person name="Walker B."/>
            <person name="Young S.K."/>
            <person name="Zeng Q."/>
            <person name="Gargeya S."/>
            <person name="Fitzgerald M."/>
            <person name="Haas B."/>
            <person name="Abouelleil A."/>
            <person name="Alvarado L."/>
            <person name="Arachchi H.M."/>
            <person name="Berlin A.M."/>
            <person name="Chapman S.B."/>
            <person name="Goldberg J."/>
            <person name="Griggs A."/>
            <person name="Gujja S."/>
            <person name="Hansen M."/>
            <person name="Howarth C."/>
            <person name="Imamovic A."/>
            <person name="Larimer J."/>
            <person name="McCowen C."/>
            <person name="Montmayeur A."/>
            <person name="Murphy C."/>
            <person name="Neiman D."/>
            <person name="Pearson M."/>
            <person name="Priest M."/>
            <person name="Roberts A."/>
            <person name="Saif S."/>
            <person name="Shea T."/>
            <person name="Sisk P."/>
            <person name="Sykes S."/>
            <person name="Wortman J."/>
            <person name="Nusbaum C."/>
            <person name="Birren B."/>
        </authorList>
    </citation>
    <scope>NUCLEOTIDE SEQUENCE [LARGE SCALE GENOMIC DNA]</scope>
    <source>
        <strain evidence="3 4">2_1_59BFAA</strain>
    </source>
</reference>
<organism evidence="3 4">
    <name type="scientific">Sutterella wadsworthensis 2_1_59BFAA</name>
    <dbReference type="NCBI Taxonomy" id="742823"/>
    <lineage>
        <taxon>Bacteria</taxon>
        <taxon>Pseudomonadati</taxon>
        <taxon>Pseudomonadota</taxon>
        <taxon>Betaproteobacteria</taxon>
        <taxon>Burkholderiales</taxon>
        <taxon>Sutterellaceae</taxon>
        <taxon>Sutterella</taxon>
    </lineage>
</organism>
<dbReference type="Pfam" id="PF12702">
    <property type="entry name" value="Lipocalin_3"/>
    <property type="match status" value="1"/>
</dbReference>
<accession>K1KGY4</accession>
<dbReference type="eggNOG" id="ENOG50339QS">
    <property type="taxonomic scope" value="Bacteria"/>
</dbReference>
<dbReference type="RefSeq" id="WP_005435418.1">
    <property type="nucleotide sequence ID" value="NZ_JH815516.1"/>
</dbReference>
<dbReference type="PROSITE" id="PS51257">
    <property type="entry name" value="PROKAR_LIPOPROTEIN"/>
    <property type="match status" value="1"/>
</dbReference>
<feature type="chain" id="PRO_5003850241" description="Lipocalin-like domain-containing protein" evidence="1">
    <location>
        <begin position="26"/>
        <end position="143"/>
    </location>
</feature>
<dbReference type="HOGENOM" id="CLU_150714_0_0_4"/>
<sequence>MQRRTMLLALPAAALVLAGCAGSPATPEEAAAIEKKAMSEGIDRQMMPLFVNTWLEPVPAQFGRQQGFILDEDGSAESVNMATLEYESWQVADRKLTLRGRSIGNGGTFPFEEVWNVVMVSKKKLVLQRGGVYKTYWAPVREE</sequence>
<dbReference type="Gene3D" id="2.40.128.280">
    <property type="match status" value="1"/>
</dbReference>
<dbReference type="PATRIC" id="fig|742823.3.peg.1358"/>
<feature type="signal peptide" evidence="1">
    <location>
        <begin position="1"/>
        <end position="25"/>
    </location>
</feature>
<comment type="caution">
    <text evidence="3">The sequence shown here is derived from an EMBL/GenBank/DDBJ whole genome shotgun (WGS) entry which is preliminary data.</text>
</comment>
<evidence type="ECO:0000256" key="1">
    <source>
        <dbReference type="SAM" id="SignalP"/>
    </source>
</evidence>
<keyword evidence="1" id="KW-0732">Signal</keyword>
<dbReference type="InterPro" id="IPR024311">
    <property type="entry name" value="Lipocalin-like"/>
</dbReference>
<dbReference type="AlphaFoldDB" id="K1KGY4"/>
<dbReference type="Proteomes" id="UP000005835">
    <property type="component" value="Unassembled WGS sequence"/>
</dbReference>